<dbReference type="GO" id="GO:0005886">
    <property type="term" value="C:plasma membrane"/>
    <property type="evidence" value="ECO:0007669"/>
    <property type="project" value="UniProtKB-SubCell"/>
</dbReference>
<keyword evidence="7 9" id="KW-0472">Membrane</keyword>
<comment type="subunit">
    <text evidence="3 9">Homodimer and heterodimers.</text>
</comment>
<keyword evidence="8" id="KW-0325">Glycoprotein</keyword>
<comment type="similarity">
    <text evidence="2 9">Belongs to the Casparian strip membrane proteins (CASP) family.</text>
</comment>
<evidence type="ECO:0000256" key="4">
    <source>
        <dbReference type="ARBA" id="ARBA00022475"/>
    </source>
</evidence>
<feature type="domain" description="Casparian strip membrane protein" evidence="10">
    <location>
        <begin position="49"/>
        <end position="195"/>
    </location>
</feature>
<evidence type="ECO:0000256" key="7">
    <source>
        <dbReference type="ARBA" id="ARBA00023136"/>
    </source>
</evidence>
<dbReference type="STRING" id="3775.A0A1Q3CBE2"/>
<dbReference type="AlphaFoldDB" id="A0A1Q3CBE2"/>
<evidence type="ECO:0000256" key="1">
    <source>
        <dbReference type="ARBA" id="ARBA00004651"/>
    </source>
</evidence>
<feature type="transmembrane region" description="Helical" evidence="9">
    <location>
        <begin position="183"/>
        <end position="202"/>
    </location>
</feature>
<feature type="transmembrane region" description="Helical" evidence="9">
    <location>
        <begin position="132"/>
        <end position="153"/>
    </location>
</feature>
<dbReference type="Proteomes" id="UP000187406">
    <property type="component" value="Unassembled WGS sequence"/>
</dbReference>
<name>A0A1Q3CBE2_CEPFO</name>
<dbReference type="PANTHER" id="PTHR33573:SF48">
    <property type="entry name" value="CASP-LIKE PROTEIN 3A1"/>
    <property type="match status" value="1"/>
</dbReference>
<evidence type="ECO:0000313" key="12">
    <source>
        <dbReference type="Proteomes" id="UP000187406"/>
    </source>
</evidence>
<evidence type="ECO:0000256" key="8">
    <source>
        <dbReference type="ARBA" id="ARBA00023180"/>
    </source>
</evidence>
<evidence type="ECO:0000256" key="5">
    <source>
        <dbReference type="ARBA" id="ARBA00022692"/>
    </source>
</evidence>
<dbReference type="InterPro" id="IPR006702">
    <property type="entry name" value="CASP_dom"/>
</dbReference>
<evidence type="ECO:0000256" key="3">
    <source>
        <dbReference type="ARBA" id="ARBA00011489"/>
    </source>
</evidence>
<organism evidence="11 12">
    <name type="scientific">Cephalotus follicularis</name>
    <name type="common">Albany pitcher plant</name>
    <dbReference type="NCBI Taxonomy" id="3775"/>
    <lineage>
        <taxon>Eukaryota</taxon>
        <taxon>Viridiplantae</taxon>
        <taxon>Streptophyta</taxon>
        <taxon>Embryophyta</taxon>
        <taxon>Tracheophyta</taxon>
        <taxon>Spermatophyta</taxon>
        <taxon>Magnoliopsida</taxon>
        <taxon>eudicotyledons</taxon>
        <taxon>Gunneridae</taxon>
        <taxon>Pentapetalae</taxon>
        <taxon>rosids</taxon>
        <taxon>fabids</taxon>
        <taxon>Oxalidales</taxon>
        <taxon>Cephalotaceae</taxon>
        <taxon>Cephalotus</taxon>
    </lineage>
</organism>
<protein>
    <recommendedName>
        <fullName evidence="9">CASP-like protein</fullName>
    </recommendedName>
</protein>
<feature type="transmembrane region" description="Helical" evidence="9">
    <location>
        <begin position="45"/>
        <end position="67"/>
    </location>
</feature>
<evidence type="ECO:0000259" key="10">
    <source>
        <dbReference type="Pfam" id="PF04535"/>
    </source>
</evidence>
<dbReference type="EMBL" id="BDDD01001647">
    <property type="protein sequence ID" value="GAV77554.1"/>
    <property type="molecule type" value="Genomic_DNA"/>
</dbReference>
<dbReference type="OrthoDB" id="1918787at2759"/>
<keyword evidence="12" id="KW-1185">Reference proteome</keyword>
<comment type="caution">
    <text evidence="11">The sequence shown here is derived from an EMBL/GenBank/DDBJ whole genome shotgun (WGS) entry which is preliminary data.</text>
</comment>
<dbReference type="Pfam" id="PF04535">
    <property type="entry name" value="CASP_dom"/>
    <property type="match status" value="1"/>
</dbReference>
<evidence type="ECO:0000256" key="9">
    <source>
        <dbReference type="RuleBase" id="RU361233"/>
    </source>
</evidence>
<reference evidence="12" key="1">
    <citation type="submission" date="2016-04" db="EMBL/GenBank/DDBJ databases">
        <title>Cephalotus genome sequencing.</title>
        <authorList>
            <person name="Fukushima K."/>
            <person name="Hasebe M."/>
            <person name="Fang X."/>
        </authorList>
    </citation>
    <scope>NUCLEOTIDE SEQUENCE [LARGE SCALE GENOMIC DNA]</scope>
    <source>
        <strain evidence="12">cv. St1</strain>
    </source>
</reference>
<gene>
    <name evidence="11" type="ORF">CFOL_v3_21025</name>
</gene>
<comment type="subcellular location">
    <subcellularLocation>
        <location evidence="1 9">Cell membrane</location>
        <topology evidence="1 9">Multi-pass membrane protein</topology>
    </subcellularLocation>
</comment>
<dbReference type="InParanoid" id="A0A1Q3CBE2"/>
<evidence type="ECO:0000313" key="11">
    <source>
        <dbReference type="EMBL" id="GAV77554.1"/>
    </source>
</evidence>
<proteinExistence type="inferred from homology"/>
<dbReference type="PANTHER" id="PTHR33573">
    <property type="entry name" value="CASP-LIKE PROTEIN 4A4"/>
    <property type="match status" value="1"/>
</dbReference>
<sequence length="211" mass="22963">MMNGCKTPSQQPLEVAENGGATTMSGTHLTVMHDSKVDGCSRRDFVHLIVLRFLCMASSVMALSFMVTASEASTAILYGFKLPIDSHWSYSYSYEYLVGISAATAAHSLLQLLISGSRLLRRSPVFLSRNQAWLIFAVDQMFAYAMVSAGSAASGVTNLNRTGIKHAPLPNFCKPLRSFCNHVAISIAFAFFGSFLLAASAVKDVIWLIKH</sequence>
<dbReference type="InterPro" id="IPR006459">
    <property type="entry name" value="CASP/CASPL"/>
</dbReference>
<evidence type="ECO:0000256" key="2">
    <source>
        <dbReference type="ARBA" id="ARBA00007651"/>
    </source>
</evidence>
<evidence type="ECO:0000256" key="6">
    <source>
        <dbReference type="ARBA" id="ARBA00022989"/>
    </source>
</evidence>
<dbReference type="NCBIfam" id="TIGR01569">
    <property type="entry name" value="A_tha_TIGR01569"/>
    <property type="match status" value="1"/>
</dbReference>
<feature type="transmembrane region" description="Helical" evidence="9">
    <location>
        <begin position="96"/>
        <end position="120"/>
    </location>
</feature>
<keyword evidence="4 9" id="KW-1003">Cell membrane</keyword>
<keyword evidence="5 9" id="KW-0812">Transmembrane</keyword>
<keyword evidence="6 9" id="KW-1133">Transmembrane helix</keyword>
<accession>A0A1Q3CBE2</accession>